<dbReference type="PANTHER" id="PTHR43311">
    <property type="entry name" value="GLUTAMATE--TRNA LIGASE"/>
    <property type="match status" value="1"/>
</dbReference>
<comment type="caution">
    <text evidence="9">The sequence shown here is derived from an EMBL/GenBank/DDBJ whole genome shotgun (WGS) entry which is preliminary data.</text>
</comment>
<evidence type="ECO:0000256" key="1">
    <source>
        <dbReference type="ARBA" id="ARBA00007894"/>
    </source>
</evidence>
<dbReference type="Proteomes" id="UP001195914">
    <property type="component" value="Unassembled WGS sequence"/>
</dbReference>
<evidence type="ECO:0000256" key="2">
    <source>
        <dbReference type="ARBA" id="ARBA00022598"/>
    </source>
</evidence>
<dbReference type="SUPFAM" id="SSF48163">
    <property type="entry name" value="An anticodon-binding domain of class I aminoacyl-tRNA synthetases"/>
    <property type="match status" value="1"/>
</dbReference>
<dbReference type="AlphaFoldDB" id="A0AAD9GCM4"/>
<protein>
    <submittedName>
        <fullName evidence="9">Glutamyl-tRNA synthetase</fullName>
    </submittedName>
</protein>
<keyword evidence="4 7" id="KW-0067">ATP-binding</keyword>
<proteinExistence type="inferred from homology"/>
<evidence type="ECO:0000256" key="6">
    <source>
        <dbReference type="ARBA" id="ARBA00023146"/>
    </source>
</evidence>
<keyword evidence="3 7" id="KW-0547">Nucleotide-binding</keyword>
<dbReference type="GO" id="GO:0005739">
    <property type="term" value="C:mitochondrion"/>
    <property type="evidence" value="ECO:0007669"/>
    <property type="project" value="TreeGrafter"/>
</dbReference>
<dbReference type="GO" id="GO:0006424">
    <property type="term" value="P:glutamyl-tRNA aminoacylation"/>
    <property type="evidence" value="ECO:0007669"/>
    <property type="project" value="InterPro"/>
</dbReference>
<evidence type="ECO:0000313" key="10">
    <source>
        <dbReference type="Proteomes" id="UP001195914"/>
    </source>
</evidence>
<dbReference type="EMBL" id="JAHBMH010000044">
    <property type="protein sequence ID" value="KAK1935939.1"/>
    <property type="molecule type" value="Genomic_DNA"/>
</dbReference>
<dbReference type="GO" id="GO:0000049">
    <property type="term" value="F:tRNA binding"/>
    <property type="evidence" value="ECO:0007669"/>
    <property type="project" value="InterPro"/>
</dbReference>
<keyword evidence="5 7" id="KW-0648">Protein biosynthesis</keyword>
<name>A0AAD9GCM4_BABDI</name>
<dbReference type="GO" id="GO:0004818">
    <property type="term" value="F:glutamate-tRNA ligase activity"/>
    <property type="evidence" value="ECO:0007669"/>
    <property type="project" value="InterPro"/>
</dbReference>
<comment type="similarity">
    <text evidence="1">Belongs to the class-I aminoacyl-tRNA synthetase family. Glutamate--tRNA ligase type 1 subfamily.</text>
</comment>
<dbReference type="InterPro" id="IPR008925">
    <property type="entry name" value="aa_tRNA-synth_I_cd-bd_sf"/>
</dbReference>
<dbReference type="InterPro" id="IPR049940">
    <property type="entry name" value="GluQ/Sye"/>
</dbReference>
<dbReference type="InterPro" id="IPR004527">
    <property type="entry name" value="Glu-tRNA-ligase_bac/mito"/>
</dbReference>
<evidence type="ECO:0000259" key="8">
    <source>
        <dbReference type="Pfam" id="PF00749"/>
    </source>
</evidence>
<dbReference type="GO" id="GO:0005524">
    <property type="term" value="F:ATP binding"/>
    <property type="evidence" value="ECO:0007669"/>
    <property type="project" value="UniProtKB-KW"/>
</dbReference>
<keyword evidence="10" id="KW-1185">Reference proteome</keyword>
<feature type="domain" description="Glutamyl/glutaminyl-tRNA synthetase class Ib catalytic" evidence="8">
    <location>
        <begin position="41"/>
        <end position="359"/>
    </location>
</feature>
<accession>A0AAD9GCM4</accession>
<feature type="non-terminal residue" evidence="9">
    <location>
        <position position="1"/>
    </location>
</feature>
<keyword evidence="2 7" id="KW-0436">Ligase</keyword>
<evidence type="ECO:0000256" key="4">
    <source>
        <dbReference type="ARBA" id="ARBA00022840"/>
    </source>
</evidence>
<dbReference type="InterPro" id="IPR000924">
    <property type="entry name" value="Glu/Gln-tRNA-synth"/>
</dbReference>
<dbReference type="InterPro" id="IPR014729">
    <property type="entry name" value="Rossmann-like_a/b/a_fold"/>
</dbReference>
<dbReference type="NCBIfam" id="TIGR00464">
    <property type="entry name" value="gltX_bact"/>
    <property type="match status" value="1"/>
</dbReference>
<reference evidence="9" key="2">
    <citation type="submission" date="2021-05" db="EMBL/GenBank/DDBJ databases">
        <authorList>
            <person name="Pain A."/>
        </authorList>
    </citation>
    <scope>NUCLEOTIDE SEQUENCE</scope>
    <source>
        <strain evidence="9">1802A</strain>
    </source>
</reference>
<reference evidence="9" key="1">
    <citation type="journal article" date="2014" name="Nucleic Acids Res.">
        <title>The evolutionary dynamics of variant antigen genes in Babesia reveal a history of genomic innovation underlying host-parasite interaction.</title>
        <authorList>
            <person name="Jackson A.P."/>
            <person name="Otto T.D."/>
            <person name="Darby A."/>
            <person name="Ramaprasad A."/>
            <person name="Xia D."/>
            <person name="Echaide I.E."/>
            <person name="Farber M."/>
            <person name="Gahlot S."/>
            <person name="Gamble J."/>
            <person name="Gupta D."/>
            <person name="Gupta Y."/>
            <person name="Jackson L."/>
            <person name="Malandrin L."/>
            <person name="Malas T.B."/>
            <person name="Moussa E."/>
            <person name="Nair M."/>
            <person name="Reid A.J."/>
            <person name="Sanders M."/>
            <person name="Sharma J."/>
            <person name="Tracey A."/>
            <person name="Quail M.A."/>
            <person name="Weir W."/>
            <person name="Wastling J.M."/>
            <person name="Hall N."/>
            <person name="Willadsen P."/>
            <person name="Lingelbach K."/>
            <person name="Shiels B."/>
            <person name="Tait A."/>
            <person name="Berriman M."/>
            <person name="Allred D.R."/>
            <person name="Pain A."/>
        </authorList>
    </citation>
    <scope>NUCLEOTIDE SEQUENCE</scope>
    <source>
        <strain evidence="9">1802A</strain>
    </source>
</reference>
<dbReference type="PRINTS" id="PR00987">
    <property type="entry name" value="TRNASYNTHGLU"/>
</dbReference>
<dbReference type="PANTHER" id="PTHR43311:SF2">
    <property type="entry name" value="GLUTAMATE--TRNA LIGASE, MITOCHONDRIAL-RELATED"/>
    <property type="match status" value="1"/>
</dbReference>
<evidence type="ECO:0000313" key="9">
    <source>
        <dbReference type="EMBL" id="KAK1935939.1"/>
    </source>
</evidence>
<organism evidence="9 10">
    <name type="scientific">Babesia divergens</name>
    <dbReference type="NCBI Taxonomy" id="32595"/>
    <lineage>
        <taxon>Eukaryota</taxon>
        <taxon>Sar</taxon>
        <taxon>Alveolata</taxon>
        <taxon>Apicomplexa</taxon>
        <taxon>Aconoidasida</taxon>
        <taxon>Piroplasmida</taxon>
        <taxon>Babesiidae</taxon>
        <taxon>Babesia</taxon>
    </lineage>
</organism>
<evidence type="ECO:0000256" key="5">
    <source>
        <dbReference type="ARBA" id="ARBA00022917"/>
    </source>
</evidence>
<sequence>YNNFKYPRHGWPSMLKRTDANQYRLHSVLTIGDPTIDAHKEVRVRFAPSPTGDLHVGNLRTFIYNYFYARKQGGTLIFRVDDTDESREVSGSLSNIISDLKLVLRCHVLYAIRWLGFSWAEGPGGKNDEDKYYQSKRQGIYRYMCYCSVVYNHCREVAELLLQNQKAYRCFCSKEDVTNRMENGPGRGSHLSYDKLCRGLSHKQVTEKLLNGAKYTIRLCNFDNEEDIILIRSNGNATYNFACAVDDHSYDVSHVIRGIDHLENTTRQMRVLEAIGTAVPIYVHCSLMRNQNHTKLSKRDENAFTIQKLRLPIVNYLAFLGTKYSDDPKCYDFGRLTEMFDLDMLSRVPIAFDIKKLLWLNRRYIHDLPQDAFTGQMTTFLTEVKDLKLRYPKGAIIRLIAAAPSDLKRGVETMRDYATLVDDVLSYKVPRFVGANCYDHGGFFLKMESQQFLETEIGQSLHKLLKDMLFSDEFMAIDGKKHLGVVRYALTGMNHGPPITQMIDLWNIAEEHQLDGFTPLRERLLNLRELDLSSNDPIAKRLYAADSKDSE</sequence>
<dbReference type="InterPro" id="IPR001412">
    <property type="entry name" value="aa-tRNA-synth_I_CS"/>
</dbReference>
<evidence type="ECO:0000256" key="3">
    <source>
        <dbReference type="ARBA" id="ARBA00022741"/>
    </source>
</evidence>
<keyword evidence="6 7" id="KW-0030">Aminoacyl-tRNA synthetase</keyword>
<dbReference type="Pfam" id="PF00749">
    <property type="entry name" value="tRNA-synt_1c"/>
    <property type="match status" value="1"/>
</dbReference>
<dbReference type="InterPro" id="IPR020058">
    <property type="entry name" value="Glu/Gln-tRNA-synth_Ib_cat-dom"/>
</dbReference>
<gene>
    <name evidence="9" type="ORF">X943_000510</name>
</gene>
<dbReference type="PROSITE" id="PS00178">
    <property type="entry name" value="AA_TRNA_LIGASE_I"/>
    <property type="match status" value="1"/>
</dbReference>
<dbReference type="Gene3D" id="3.40.50.620">
    <property type="entry name" value="HUPs"/>
    <property type="match status" value="1"/>
</dbReference>
<dbReference type="SUPFAM" id="SSF52374">
    <property type="entry name" value="Nucleotidylyl transferase"/>
    <property type="match status" value="1"/>
</dbReference>
<evidence type="ECO:0000256" key="7">
    <source>
        <dbReference type="RuleBase" id="RU363037"/>
    </source>
</evidence>